<feature type="transmembrane region" description="Helical" evidence="2">
    <location>
        <begin position="382"/>
        <end position="402"/>
    </location>
</feature>
<sequence>MSDAVTKSVEQRFGSFVGVIFTLVIVIYAASGPLTDFVRWFIETTTPGFDDMSRRDQRVLFKEHWLGAGLKSFERNFLLPTGMILGLPLLLSFVISFLALPMKAKWVNWVLAALSAFVFAVWIGKLFGVDVGILPSAKPMDFILFPIATVLTIYLTWRLFGAFIVGFCLFWIVYFVVRGALPEWTGIFAGAESSFDQSIRSMVLNFWSQTGGMFGQPLQVVSGNVLIFLVFGSVLMASGAGSLLMKIANRLTGGITGGAAHAAVASSALFGTLSGAAISNVVSTGVMTIPVIKRSGFKPSFAGAVEASASTGGQIMPPVMGVVAFFVAGQIGLEYRYIVVAAIVPAIFYYIGIFLTVYFEARRQGIGALPRDERPRLTTREKVQCLVFILPLGVMSYMLFAQPSVQKAGFYGFVTALLAALVLFPNYRSWRKIYGAFAEAGRMSASIVVIVATIGLIVGLIQVSGFSGRLSLLLAQLASGPLFLTLIVVALGAIVLGMGLPPGATYFIIVIALSSGIEAVGIAPLTLHMFVVFFAVISAVTPPVALAAFAAAPIAGASPLITGLQAARLSVAGFIIPFVFVYHPAALYKLQTLFVWFGEDLPRSKAMVELTAVTWLGLAWVFIAFVVAMWMISSALTGFERNELRGWERALRAIVGIAILIPHTLTAAISLAAAMSLIVVHRLLSPPQSGSIDNQTNNAKNREETHA</sequence>
<feature type="domain" description="TRAP C4-dicarboxylate transport system permease DctM subunit" evidence="3">
    <location>
        <begin position="181"/>
        <end position="587"/>
    </location>
</feature>
<dbReference type="InterPro" id="IPR011853">
    <property type="entry name" value="TRAP_DctM-Dct_fused"/>
</dbReference>
<feature type="transmembrane region" description="Helical" evidence="2">
    <location>
        <begin position="503"/>
        <end position="523"/>
    </location>
</feature>
<protein>
    <submittedName>
        <fullName evidence="4">Sialic acid TRAP transporter permease protein SiaT</fullName>
    </submittedName>
</protein>
<feature type="transmembrane region" description="Helical" evidence="2">
    <location>
        <begin position="473"/>
        <end position="496"/>
    </location>
</feature>
<dbReference type="InterPro" id="IPR010656">
    <property type="entry name" value="DctM"/>
</dbReference>
<comment type="subcellular location">
    <subcellularLocation>
        <location evidence="1">Cell inner membrane</location>
        <topology evidence="1">Multi-pass membrane protein</topology>
    </subcellularLocation>
</comment>
<reference evidence="4 5" key="1">
    <citation type="submission" date="2017-03" db="EMBL/GenBank/DDBJ databases">
        <authorList>
            <person name="Afonso C.L."/>
            <person name="Miller P.J."/>
            <person name="Scott M.A."/>
            <person name="Spackman E."/>
            <person name="Goraichik I."/>
            <person name="Dimitrov K.M."/>
            <person name="Suarez D.L."/>
            <person name="Swayne D.E."/>
        </authorList>
    </citation>
    <scope>NUCLEOTIDE SEQUENCE [LARGE SCALE GENOMIC DNA]</scope>
    <source>
        <strain evidence="4 5">CECT 7639</strain>
    </source>
</reference>
<feature type="transmembrane region" description="Helical" evidence="2">
    <location>
        <begin position="144"/>
        <end position="177"/>
    </location>
</feature>
<dbReference type="Pfam" id="PF06808">
    <property type="entry name" value="DctM"/>
    <property type="match status" value="1"/>
</dbReference>
<dbReference type="Proteomes" id="UP000193077">
    <property type="component" value="Unassembled WGS sequence"/>
</dbReference>
<feature type="transmembrane region" description="Helical" evidence="2">
    <location>
        <begin position="569"/>
        <end position="590"/>
    </location>
</feature>
<keyword evidence="1" id="KW-0813">Transport</keyword>
<evidence type="ECO:0000313" key="5">
    <source>
        <dbReference type="Proteomes" id="UP000193077"/>
    </source>
</evidence>
<feature type="transmembrane region" description="Helical" evidence="2">
    <location>
        <begin position="106"/>
        <end position="124"/>
    </location>
</feature>
<dbReference type="AlphaFoldDB" id="A0A1Y5RVS2"/>
<evidence type="ECO:0000256" key="1">
    <source>
        <dbReference type="RuleBase" id="RU369079"/>
    </source>
</evidence>
<feature type="transmembrane region" description="Helical" evidence="2">
    <location>
        <begin position="225"/>
        <end position="248"/>
    </location>
</feature>
<feature type="transmembrane region" description="Helical" evidence="2">
    <location>
        <begin position="408"/>
        <end position="427"/>
    </location>
</feature>
<keyword evidence="5" id="KW-1185">Reference proteome</keyword>
<feature type="transmembrane region" description="Helical" evidence="2">
    <location>
        <begin position="337"/>
        <end position="361"/>
    </location>
</feature>
<feature type="transmembrane region" description="Helical" evidence="2">
    <location>
        <begin position="653"/>
        <end position="680"/>
    </location>
</feature>
<dbReference type="EMBL" id="FWFO01000001">
    <property type="protein sequence ID" value="SLN25323.1"/>
    <property type="molecule type" value="Genomic_DNA"/>
</dbReference>
<feature type="transmembrane region" description="Helical" evidence="2">
    <location>
        <begin position="610"/>
        <end position="632"/>
    </location>
</feature>
<dbReference type="OrthoDB" id="9759894at2"/>
<keyword evidence="1" id="KW-1003">Cell membrane</keyword>
<organism evidence="4 5">
    <name type="scientific">Falsiruegeria litorea R37</name>
    <dbReference type="NCBI Taxonomy" id="1200284"/>
    <lineage>
        <taxon>Bacteria</taxon>
        <taxon>Pseudomonadati</taxon>
        <taxon>Pseudomonadota</taxon>
        <taxon>Alphaproteobacteria</taxon>
        <taxon>Rhodobacterales</taxon>
        <taxon>Roseobacteraceae</taxon>
        <taxon>Falsiruegeria</taxon>
    </lineage>
</organism>
<feature type="transmembrane region" description="Helical" evidence="2">
    <location>
        <begin position="529"/>
        <end position="557"/>
    </location>
</feature>
<comment type="function">
    <text evidence="1">Part of the tripartite ATP-independent periplasmic (TRAP) transport system.</text>
</comment>
<proteinExistence type="predicted"/>
<feature type="transmembrane region" description="Helical" evidence="2">
    <location>
        <begin position="268"/>
        <end position="292"/>
    </location>
</feature>
<evidence type="ECO:0000256" key="2">
    <source>
        <dbReference type="SAM" id="Phobius"/>
    </source>
</evidence>
<accession>A0A1Y5RVS2</accession>
<feature type="transmembrane region" description="Helical" evidence="2">
    <location>
        <begin position="447"/>
        <end position="467"/>
    </location>
</feature>
<evidence type="ECO:0000313" key="4">
    <source>
        <dbReference type="EMBL" id="SLN25323.1"/>
    </source>
</evidence>
<keyword evidence="1" id="KW-0997">Cell inner membrane</keyword>
<dbReference type="NCBIfam" id="TIGR02123">
    <property type="entry name" value="TRAP_fused"/>
    <property type="match status" value="1"/>
</dbReference>
<feature type="transmembrane region" description="Helical" evidence="2">
    <location>
        <begin position="77"/>
        <end position="99"/>
    </location>
</feature>
<dbReference type="PANTHER" id="PTHR43849:SF2">
    <property type="entry name" value="BLL3936 PROTEIN"/>
    <property type="match status" value="1"/>
</dbReference>
<dbReference type="GO" id="GO:0005886">
    <property type="term" value="C:plasma membrane"/>
    <property type="evidence" value="ECO:0007669"/>
    <property type="project" value="UniProtKB-SubCell"/>
</dbReference>
<keyword evidence="2" id="KW-1133">Transmembrane helix</keyword>
<keyword evidence="2" id="KW-0472">Membrane</keyword>
<dbReference type="GO" id="GO:0022857">
    <property type="term" value="F:transmembrane transporter activity"/>
    <property type="evidence" value="ECO:0007669"/>
    <property type="project" value="UniProtKB-UniRule"/>
</dbReference>
<gene>
    <name evidence="4" type="primary">siaT_6</name>
    <name evidence="4" type="ORF">TRL7639_00869</name>
</gene>
<name>A0A1Y5RVS2_9RHOB</name>
<keyword evidence="2" id="KW-0812">Transmembrane</keyword>
<evidence type="ECO:0000259" key="3">
    <source>
        <dbReference type="Pfam" id="PF06808"/>
    </source>
</evidence>
<feature type="transmembrane region" description="Helical" evidence="2">
    <location>
        <begin position="12"/>
        <end position="31"/>
    </location>
</feature>
<dbReference type="PANTHER" id="PTHR43849">
    <property type="entry name" value="BLL3936 PROTEIN"/>
    <property type="match status" value="1"/>
</dbReference>
<dbReference type="RefSeq" id="WP_085794542.1">
    <property type="nucleotide sequence ID" value="NZ_FWFO01000001.1"/>
</dbReference>